<evidence type="ECO:0000259" key="14">
    <source>
        <dbReference type="PROSITE" id="PS51194"/>
    </source>
</evidence>
<dbReference type="SUPFAM" id="SSF52540">
    <property type="entry name" value="P-loop containing nucleoside triphosphate hydrolases"/>
    <property type="match status" value="1"/>
</dbReference>
<feature type="region of interest" description="Disordered" evidence="12">
    <location>
        <begin position="1060"/>
        <end position="1079"/>
    </location>
</feature>
<dbReference type="GO" id="GO:0036297">
    <property type="term" value="P:interstrand cross-link repair"/>
    <property type="evidence" value="ECO:0007669"/>
    <property type="project" value="TreeGrafter"/>
</dbReference>
<keyword evidence="3" id="KW-0547">Nucleotide-binding</keyword>
<dbReference type="CDD" id="cd18033">
    <property type="entry name" value="DEXDc_FANCM"/>
    <property type="match status" value="1"/>
</dbReference>
<feature type="domain" description="Helicase C-terminal" evidence="14">
    <location>
        <begin position="442"/>
        <end position="611"/>
    </location>
</feature>
<evidence type="ECO:0000313" key="16">
    <source>
        <dbReference type="Proteomes" id="UP001474421"/>
    </source>
</evidence>
<dbReference type="EMBL" id="JAOTOJ010000001">
    <property type="protein sequence ID" value="KAK9409257.1"/>
    <property type="molecule type" value="Genomic_DNA"/>
</dbReference>
<dbReference type="FunFam" id="3.40.50.300:FF:000861">
    <property type="entry name" value="Fanconi anemia, complementation group M"/>
    <property type="match status" value="1"/>
</dbReference>
<dbReference type="Pfam" id="PF02732">
    <property type="entry name" value="ERCC4"/>
    <property type="match status" value="1"/>
</dbReference>
<dbReference type="PANTHER" id="PTHR14025:SF20">
    <property type="entry name" value="FANCONI ANEMIA GROUP M PROTEIN"/>
    <property type="match status" value="1"/>
</dbReference>
<evidence type="ECO:0000256" key="1">
    <source>
        <dbReference type="ARBA" id="ARBA00004123"/>
    </source>
</evidence>
<dbReference type="InterPro" id="IPR011335">
    <property type="entry name" value="Restrct_endonuc-II-like"/>
</dbReference>
<evidence type="ECO:0000256" key="3">
    <source>
        <dbReference type="ARBA" id="ARBA00022741"/>
    </source>
</evidence>
<dbReference type="CDD" id="cd12091">
    <property type="entry name" value="FANCM_ID"/>
    <property type="match status" value="1"/>
</dbReference>
<name>A0AAW1C685_CROAD</name>
<dbReference type="InterPro" id="IPR011545">
    <property type="entry name" value="DEAD/DEAH_box_helicase_dom"/>
</dbReference>
<evidence type="ECO:0000313" key="15">
    <source>
        <dbReference type="EMBL" id="KAK9409257.1"/>
    </source>
</evidence>
<dbReference type="Pfam" id="PF00270">
    <property type="entry name" value="DEAD"/>
    <property type="match status" value="1"/>
</dbReference>
<keyword evidence="9" id="KW-0539">Nucleus</keyword>
<evidence type="ECO:0000256" key="12">
    <source>
        <dbReference type="SAM" id="MobiDB-lite"/>
    </source>
</evidence>
<keyword evidence="7" id="KW-0067">ATP-binding</keyword>
<dbReference type="InterPro" id="IPR031879">
    <property type="entry name" value="FANCM-MHF-bd"/>
</dbReference>
<sequence>MKGRSRQATLFQAWGAQPTPAPAVEEEEEEEAELLAAAMEAEAADSPGALGARGFIGGAPGALWMFPSSGCVEERAYQVRASWEALLANTLLCLPTGMGKTLVAAVVMYNFYRWFPGGKILFLAPTKPLVAQQREACARLLGIPAAHMAEMTGGTQIADRKEIWCTKRVFFLTPQIMANDLSRGTCPAAEIKCLVIDEAHKALGNHAYCQVVKELCKYTKEFRVLALSATPGSDAKAVQQVITNLLISHIELCSEDSPDIQPYSHERRIEKCVVPLGKELTEIQNAYIRVLEIFTGRLTRLQVLPRHEIPALTKYQIILARDQFRKNPASRFERMQQGAIEGDFALCISLYHGYELLLQMGMRSLHTFLRGIMDGSKGMTRAKNELGRNEEFMMLYNQLENMFFDSTSSNGAEDMKTFIYSHPKLKKLEDVVVQHFRSWRESQDQPTSEVTPADTRVMIFSSFRDSVQEIAEMLNYHYPLVRVMTFVGHSTGKSTKGFTQKEQLEVVKCFREGGYNTLVSTCVGEEGLDIGEVDLIICFDAQKSPIRLVQRMGRTGRKRQGRIVVILSEGREERTYNQSQSNRKSLLKTLSKNKGLHLYQHSPRMIPEDLNPKMHRMLITPPEKEQDISTAHSKEKKGLVLGRKTFLSFASAVTKQPSPTESWCLTTEEYEKWNRLYKIKAGEGIKKPIIPRSHFVTLECKDTRTELETKDVHELSLTEWAVWQNRPFPTYLVDHSDRCFHFISVMDMIEQMRHEEGECAYELAIQPYLHWEDVHASNVQISKRSFGVEDLPSHELGDSSEGEKFSSLNKKKKKTKILRTSDISDCDFESPIHAVKKRKRPLIASDVSSDESTDFAKKSSPVFHDRKNYIKKPVQDMKRQKKGDKLLIKNLAKHFIDEEAELSEDGVEISSDESVKLEGELSSSLIQFLDDETQITQDLNESEMQAIYLKSVRSPAVGNKYKMVHKEYNPITVFSQIPEQDECYIEDSFCVEDNEDDNPNSSSSDEDLCINFDLLGEESFVNGRKQYQTRHREKMKAGHVKLKTETPFLPKRLTRVRILNRSSEDEETDKNEEQMETRVSAKVDKDCNITSLTKDQTLHQKCSVTKPQESHAKPETFLENFPGFSSSSSSSSWTLRNSKKAAPLCILVDNHEISSGPEVISTLKTVHGVKVEICSLGSCDYIVSNRLAVERKCQTELVNNIHQSKMVQRMQQLKNKFDRICIIVEKERIRTGEAWRVFHRTKHYDGMLSAFIQAGIKVLFSACQVETADLLKELALVEQRKNAAICVPTEVEGPRQDVFRFYLTIPCVSYTLALALCHHFGSLKEMANSTPREMAGCTQVNPQRAEEVYRYIHYTFDTQMLPKIVT</sequence>
<dbReference type="SUPFAM" id="SSF52980">
    <property type="entry name" value="Restriction endonuclease-like"/>
    <property type="match status" value="1"/>
</dbReference>
<dbReference type="InterPro" id="IPR027417">
    <property type="entry name" value="P-loop_NTPase"/>
</dbReference>
<evidence type="ECO:0000256" key="7">
    <source>
        <dbReference type="ARBA" id="ARBA00022840"/>
    </source>
</evidence>
<dbReference type="GO" id="GO:0005634">
    <property type="term" value="C:nucleus"/>
    <property type="evidence" value="ECO:0007669"/>
    <property type="project" value="UniProtKB-SubCell"/>
</dbReference>
<dbReference type="Gene3D" id="1.10.150.20">
    <property type="entry name" value="5' to 3' exonuclease, C-terminal subdomain"/>
    <property type="match status" value="1"/>
</dbReference>
<dbReference type="PROSITE" id="PS51192">
    <property type="entry name" value="HELICASE_ATP_BIND_1"/>
    <property type="match status" value="1"/>
</dbReference>
<dbReference type="GO" id="GO:0035825">
    <property type="term" value="P:homologous recombination"/>
    <property type="evidence" value="ECO:0007669"/>
    <property type="project" value="UniProtKB-ARBA"/>
</dbReference>
<dbReference type="GO" id="GO:0004518">
    <property type="term" value="F:nuclease activity"/>
    <property type="evidence" value="ECO:0007669"/>
    <property type="project" value="InterPro"/>
</dbReference>
<dbReference type="InterPro" id="IPR010994">
    <property type="entry name" value="RuvA_2-like"/>
</dbReference>
<dbReference type="GO" id="GO:0000400">
    <property type="term" value="F:four-way junction DNA binding"/>
    <property type="evidence" value="ECO:0007669"/>
    <property type="project" value="TreeGrafter"/>
</dbReference>
<dbReference type="PROSITE" id="PS51194">
    <property type="entry name" value="HELICASE_CTER"/>
    <property type="match status" value="1"/>
</dbReference>
<dbReference type="SUPFAM" id="SSF47781">
    <property type="entry name" value="RuvA domain 2-like"/>
    <property type="match status" value="1"/>
</dbReference>
<dbReference type="GO" id="GO:0009378">
    <property type="term" value="F:four-way junction helicase activity"/>
    <property type="evidence" value="ECO:0007669"/>
    <property type="project" value="TreeGrafter"/>
</dbReference>
<dbReference type="SMART" id="SM00891">
    <property type="entry name" value="ERCC4"/>
    <property type="match status" value="1"/>
</dbReference>
<dbReference type="InterPro" id="IPR039686">
    <property type="entry name" value="FANCM/Mph1-like_ID"/>
</dbReference>
<dbReference type="GO" id="GO:0043138">
    <property type="term" value="F:3'-5' DNA helicase activity"/>
    <property type="evidence" value="ECO:0007669"/>
    <property type="project" value="InterPro"/>
</dbReference>
<dbReference type="GO" id="GO:0045003">
    <property type="term" value="P:double-strand break repair via synthesis-dependent strand annealing"/>
    <property type="evidence" value="ECO:0007669"/>
    <property type="project" value="TreeGrafter"/>
</dbReference>
<dbReference type="Proteomes" id="UP001474421">
    <property type="component" value="Unassembled WGS sequence"/>
</dbReference>
<dbReference type="SMART" id="SM00490">
    <property type="entry name" value="HELICc"/>
    <property type="match status" value="1"/>
</dbReference>
<dbReference type="GO" id="GO:0005524">
    <property type="term" value="F:ATP binding"/>
    <property type="evidence" value="ECO:0007669"/>
    <property type="project" value="UniProtKB-KW"/>
</dbReference>
<dbReference type="Pfam" id="PF00271">
    <property type="entry name" value="Helicase_C"/>
    <property type="match status" value="1"/>
</dbReference>
<dbReference type="Pfam" id="PF16783">
    <property type="entry name" value="FANCM-MHF_bd"/>
    <property type="match status" value="1"/>
</dbReference>
<keyword evidence="4" id="KW-0227">DNA damage</keyword>
<evidence type="ECO:0000256" key="10">
    <source>
        <dbReference type="ARBA" id="ARBA00058282"/>
    </source>
</evidence>
<dbReference type="GO" id="GO:0016787">
    <property type="term" value="F:hydrolase activity"/>
    <property type="evidence" value="ECO:0007669"/>
    <property type="project" value="UniProtKB-KW"/>
</dbReference>
<dbReference type="Gene3D" id="1.20.1320.20">
    <property type="entry name" value="hef helicase domain"/>
    <property type="match status" value="1"/>
</dbReference>
<comment type="caution">
    <text evidence="15">The sequence shown here is derived from an EMBL/GenBank/DDBJ whole genome shotgun (WGS) entry which is preliminary data.</text>
</comment>
<evidence type="ECO:0000256" key="2">
    <source>
        <dbReference type="ARBA" id="ARBA00009889"/>
    </source>
</evidence>
<comment type="similarity">
    <text evidence="2">Belongs to the DEAD box helicase family. DEAH subfamily. FANCM sub-subfamily.</text>
</comment>
<evidence type="ECO:0000256" key="9">
    <source>
        <dbReference type="ARBA" id="ARBA00023242"/>
    </source>
</evidence>
<proteinExistence type="inferred from homology"/>
<organism evidence="15 16">
    <name type="scientific">Crotalus adamanteus</name>
    <name type="common">Eastern diamondback rattlesnake</name>
    <dbReference type="NCBI Taxonomy" id="8729"/>
    <lineage>
        <taxon>Eukaryota</taxon>
        <taxon>Metazoa</taxon>
        <taxon>Chordata</taxon>
        <taxon>Craniata</taxon>
        <taxon>Vertebrata</taxon>
        <taxon>Euteleostomi</taxon>
        <taxon>Lepidosauria</taxon>
        <taxon>Squamata</taxon>
        <taxon>Bifurcata</taxon>
        <taxon>Unidentata</taxon>
        <taxon>Episquamata</taxon>
        <taxon>Toxicofera</taxon>
        <taxon>Serpentes</taxon>
        <taxon>Colubroidea</taxon>
        <taxon>Viperidae</taxon>
        <taxon>Crotalinae</taxon>
        <taxon>Crotalus</taxon>
    </lineage>
</organism>
<evidence type="ECO:0000259" key="13">
    <source>
        <dbReference type="PROSITE" id="PS51192"/>
    </source>
</evidence>
<dbReference type="Gene3D" id="3.40.50.10130">
    <property type="match status" value="1"/>
</dbReference>
<dbReference type="InterPro" id="IPR044749">
    <property type="entry name" value="FANCM_DEXDc"/>
</dbReference>
<evidence type="ECO:0000256" key="4">
    <source>
        <dbReference type="ARBA" id="ARBA00022763"/>
    </source>
</evidence>
<keyword evidence="16" id="KW-1185">Reference proteome</keyword>
<dbReference type="InterPro" id="IPR047418">
    <property type="entry name" value="XPF_nuclease_FANCM"/>
</dbReference>
<dbReference type="InterPro" id="IPR014001">
    <property type="entry name" value="Helicase_ATP-bd"/>
</dbReference>
<reference evidence="15 16" key="1">
    <citation type="journal article" date="2024" name="Proc. Natl. Acad. Sci. U.S.A.">
        <title>The genetic regulatory architecture and epigenomic basis for age-related changes in rattlesnake venom.</title>
        <authorList>
            <person name="Hogan M.P."/>
            <person name="Holding M.L."/>
            <person name="Nystrom G.S."/>
            <person name="Colston T.J."/>
            <person name="Bartlett D.A."/>
            <person name="Mason A.J."/>
            <person name="Ellsworth S.A."/>
            <person name="Rautsaw R.M."/>
            <person name="Lawrence K.C."/>
            <person name="Strickland J.L."/>
            <person name="He B."/>
            <person name="Fraser P."/>
            <person name="Margres M.J."/>
            <person name="Gilbert D.M."/>
            <person name="Gibbs H.L."/>
            <person name="Parkinson C.L."/>
            <person name="Rokyta D.R."/>
        </authorList>
    </citation>
    <scope>NUCLEOTIDE SEQUENCE [LARGE SCALE GENOMIC DNA]</scope>
    <source>
        <strain evidence="15">DRR0105</strain>
    </source>
</reference>
<dbReference type="CDD" id="cd20077">
    <property type="entry name" value="XPF_nuclease_FANCM"/>
    <property type="match status" value="1"/>
</dbReference>
<dbReference type="SMART" id="SM00487">
    <property type="entry name" value="DEXDc"/>
    <property type="match status" value="1"/>
</dbReference>
<evidence type="ECO:0000256" key="11">
    <source>
        <dbReference type="ARBA" id="ARBA00083245"/>
    </source>
</evidence>
<dbReference type="InterPro" id="IPR001650">
    <property type="entry name" value="Helicase_C-like"/>
</dbReference>
<dbReference type="InterPro" id="IPR006166">
    <property type="entry name" value="ERCC4_domain"/>
</dbReference>
<feature type="domain" description="Helicase ATP-binding" evidence="13">
    <location>
        <begin position="81"/>
        <end position="249"/>
    </location>
</feature>
<evidence type="ECO:0000256" key="5">
    <source>
        <dbReference type="ARBA" id="ARBA00022801"/>
    </source>
</evidence>
<protein>
    <recommendedName>
        <fullName evidence="11">ATP-dependent RNA helicase FANCM</fullName>
    </recommendedName>
</protein>
<gene>
    <name evidence="15" type="ORF">NXF25_000432</name>
</gene>
<dbReference type="FunFam" id="1.20.1320.20:FF:000001">
    <property type="entry name" value="Fanconi anemia, complementation group M"/>
    <property type="match status" value="1"/>
</dbReference>
<dbReference type="Gene3D" id="3.40.50.300">
    <property type="entry name" value="P-loop containing nucleotide triphosphate hydrolases"/>
    <property type="match status" value="2"/>
</dbReference>
<evidence type="ECO:0000256" key="8">
    <source>
        <dbReference type="ARBA" id="ARBA00023204"/>
    </source>
</evidence>
<dbReference type="PANTHER" id="PTHR14025">
    <property type="entry name" value="FANCONI ANEMIA GROUP M FANCM FAMILY MEMBER"/>
    <property type="match status" value="1"/>
</dbReference>
<comment type="function">
    <text evidence="10">DNA-dependent ATPase component of the Fanconi anemia (FA) core complex. Required for the normal activation of the FA pathway, leading to monoubiquitination of the FANCI-FANCD2 complex in response to DNA damage, cellular resistance to DNA cross-linking drugs, and prevention of chromosomal breakage. In complex with CENPS and CENPX, binds double-stranded DNA (dsDNA), fork-structured DNA (fsDNA) and Holliday junction substrates. Its ATP-dependent DNA branch migration activity can process branched DNA structures such as a movable replication fork. This activity is strongly stimulated in the presence of CENPS and CENPX. In complex with FAAP24, efficiently binds to single-strand DNA (ssDNA), splayed-arm DNA, and 3'-flap substrates. In vitro, on its own, strongly binds ssDNA oligomers and weakly fsDNA, but does not bind to dsDNA.</text>
</comment>
<dbReference type="CDD" id="cd18801">
    <property type="entry name" value="SF2_C_FANCM_Hef"/>
    <property type="match status" value="1"/>
</dbReference>
<keyword evidence="5" id="KW-0378">Hydrolase</keyword>
<comment type="subcellular location">
    <subcellularLocation>
        <location evidence="1">Nucleus</location>
    </subcellularLocation>
</comment>
<accession>A0AAW1C685</accession>
<evidence type="ECO:0000256" key="6">
    <source>
        <dbReference type="ARBA" id="ARBA00022806"/>
    </source>
</evidence>
<keyword evidence="6" id="KW-0347">Helicase</keyword>
<keyword evidence="8" id="KW-0234">DNA repair</keyword>